<dbReference type="OrthoDB" id="5089392at2759"/>
<accession>A0A9N9VQH2</accession>
<dbReference type="Proteomes" id="UP000696573">
    <property type="component" value="Unassembled WGS sequence"/>
</dbReference>
<feature type="transmembrane region" description="Helical" evidence="2">
    <location>
        <begin position="286"/>
        <end position="306"/>
    </location>
</feature>
<feature type="transmembrane region" description="Helical" evidence="2">
    <location>
        <begin position="172"/>
        <end position="194"/>
    </location>
</feature>
<evidence type="ECO:0008006" key="5">
    <source>
        <dbReference type="Google" id="ProtNLM"/>
    </source>
</evidence>
<dbReference type="EMBL" id="CABFNQ020000730">
    <property type="protein sequence ID" value="CAH0028040.1"/>
    <property type="molecule type" value="Genomic_DNA"/>
</dbReference>
<feature type="transmembrane region" description="Helical" evidence="2">
    <location>
        <begin position="96"/>
        <end position="116"/>
    </location>
</feature>
<keyword evidence="2" id="KW-0812">Transmembrane</keyword>
<evidence type="ECO:0000256" key="1">
    <source>
        <dbReference type="SAM" id="MobiDB-lite"/>
    </source>
</evidence>
<evidence type="ECO:0000256" key="2">
    <source>
        <dbReference type="SAM" id="Phobius"/>
    </source>
</evidence>
<keyword evidence="2" id="KW-1133">Transmembrane helix</keyword>
<organism evidence="3 4">
    <name type="scientific">Clonostachys rhizophaga</name>
    <dbReference type="NCBI Taxonomy" id="160324"/>
    <lineage>
        <taxon>Eukaryota</taxon>
        <taxon>Fungi</taxon>
        <taxon>Dikarya</taxon>
        <taxon>Ascomycota</taxon>
        <taxon>Pezizomycotina</taxon>
        <taxon>Sordariomycetes</taxon>
        <taxon>Hypocreomycetidae</taxon>
        <taxon>Hypocreales</taxon>
        <taxon>Bionectriaceae</taxon>
        <taxon>Clonostachys</taxon>
    </lineage>
</organism>
<gene>
    <name evidence="3" type="ORF">CRHIZ90672A_00002014</name>
</gene>
<proteinExistence type="predicted"/>
<reference evidence="3" key="1">
    <citation type="submission" date="2021-10" db="EMBL/GenBank/DDBJ databases">
        <authorList>
            <person name="Piombo E."/>
        </authorList>
    </citation>
    <scope>NUCLEOTIDE SEQUENCE</scope>
</reference>
<evidence type="ECO:0000313" key="4">
    <source>
        <dbReference type="Proteomes" id="UP000696573"/>
    </source>
</evidence>
<protein>
    <recommendedName>
        <fullName evidence="5">Integral membrane protein</fullName>
    </recommendedName>
</protein>
<comment type="caution">
    <text evidence="3">The sequence shown here is derived from an EMBL/GenBank/DDBJ whole genome shotgun (WGS) entry which is preliminary data.</text>
</comment>
<feature type="transmembrane region" description="Helical" evidence="2">
    <location>
        <begin position="214"/>
        <end position="231"/>
    </location>
</feature>
<feature type="region of interest" description="Disordered" evidence="1">
    <location>
        <begin position="1"/>
        <end position="37"/>
    </location>
</feature>
<feature type="transmembrane region" description="Helical" evidence="2">
    <location>
        <begin position="263"/>
        <end position="280"/>
    </location>
</feature>
<keyword evidence="4" id="KW-1185">Reference proteome</keyword>
<sequence>MAGPYSSLPRHDLTSTKSGSSMTQGLEPSIHSSGDDVPSITERVATVGLTKKGKRIAPSPNARLRNSLLGTLGLLELANAADFAANVWNDIPVPTYVIVLMACGGALALILTVPAIMDARRSWNNICFLREHRRRLRNEMRERLGDSLPSYDIDAIRDVLHRETGSEIINRFGMNVVMGTGALIIGVGTLMAIWGANHSVWLASNILSGYLGNAPVALYGLVNSVWCFHLFRKAQEHKRVTAEKLEGHTVLDQLHRRFLSTQIYAAASGLTTLLGGVGGMMTPTLWMGYVVLIPVIISSFACSFWWKKRLAYNRPFTGRTLGLEESSIILELEYIPKVQAKLVAGKGVDQIVNDPHCLVALLDFITHNDMFEDFVISLAGDQSISDVLFTLSAGPLEITRTALLELPPKLHPAVVDSARTFINGYTFQCCVYRERYLCDLLGSFILGNKDKSTVIEKR</sequence>
<feature type="compositionally biased region" description="Polar residues" evidence="1">
    <location>
        <begin position="15"/>
        <end position="32"/>
    </location>
</feature>
<name>A0A9N9VQH2_9HYPO</name>
<keyword evidence="2" id="KW-0472">Membrane</keyword>
<dbReference type="AlphaFoldDB" id="A0A9N9VQH2"/>
<evidence type="ECO:0000313" key="3">
    <source>
        <dbReference type="EMBL" id="CAH0028040.1"/>
    </source>
</evidence>